<keyword evidence="10" id="KW-0328">Glycosyltransferase</keyword>
<keyword evidence="8" id="KW-0448">Lipopolysaccharide biosynthesis</keyword>
<feature type="domain" description="3-deoxy-D-manno-octulosonic-acid transferase N-terminal" evidence="9">
    <location>
        <begin position="45"/>
        <end position="223"/>
    </location>
</feature>
<dbReference type="Proteomes" id="UP001413721">
    <property type="component" value="Unassembled WGS sequence"/>
</dbReference>
<proteinExistence type="inferred from homology"/>
<sequence length="448" mass="46502">MTGYRAMTGAGIALGLYRGIARIGAPLVARHLDRRRRQGREHDSRWPERLGHAGLPRPDGRLIWLHGASVGESLSLLPLIDRLRAAIPATSGPATSFLVTTGTVTSARLMADRLAPGALHQFAPVDTPQAVDRFLNHWRPDAALFVESEIWPNLLDGLDRRHIPRALVNARMSATSARRWAAMPGLARRLIGGFRPLLAQDDDSAARFQAVLGRPVAAPGNLKDAADPLPADPAALNALTTAIAGRPVWLAASTHPGEEALVLAAALRLRATYPDLLTVIVPRHPERGAAIAAEAEAAGFTVTRRATGALPDAATTLYLADTLGELGVFFRAIAITFIGGSLVPVGGHNLLEPARLDAAILTGPHLGNFTSLAARFRAAGAMLVVADAAGLADAVARLLADPAARSDLAAAAGSVAAEGSAGLARIVAAVLPLVDPATAAPAASGEVS</sequence>
<keyword evidence="8" id="KW-0472">Membrane</keyword>
<evidence type="ECO:0000256" key="2">
    <source>
        <dbReference type="ARBA" id="ARBA00004713"/>
    </source>
</evidence>
<evidence type="ECO:0000256" key="1">
    <source>
        <dbReference type="ARBA" id="ARBA00003394"/>
    </source>
</evidence>
<dbReference type="InterPro" id="IPR007507">
    <property type="entry name" value="Glycos_transf_N"/>
</dbReference>
<dbReference type="InterPro" id="IPR038107">
    <property type="entry name" value="Glycos_transf_N_sf"/>
</dbReference>
<comment type="similarity">
    <text evidence="8">Belongs to the glycosyltransferase group 1 family.</text>
</comment>
<evidence type="ECO:0000256" key="4">
    <source>
        <dbReference type="ARBA" id="ARBA00019077"/>
    </source>
</evidence>
<name>A0ABU9YJC0_9PROT</name>
<dbReference type="GO" id="GO:0043842">
    <property type="term" value="F:Kdo transferase activity"/>
    <property type="evidence" value="ECO:0007669"/>
    <property type="project" value="UniProtKB-EC"/>
</dbReference>
<keyword evidence="11" id="KW-1185">Reference proteome</keyword>
<evidence type="ECO:0000256" key="6">
    <source>
        <dbReference type="ARBA" id="ARBA00031445"/>
    </source>
</evidence>
<dbReference type="PANTHER" id="PTHR42755:SF1">
    <property type="entry name" value="3-DEOXY-D-MANNO-OCTULOSONIC ACID TRANSFERASE, MITOCHONDRIAL-RELATED"/>
    <property type="match status" value="1"/>
</dbReference>
<dbReference type="Gene3D" id="3.40.50.2000">
    <property type="entry name" value="Glycogen Phosphorylase B"/>
    <property type="match status" value="1"/>
</dbReference>
<keyword evidence="5 8" id="KW-0808">Transferase</keyword>
<accession>A0ABU9YJC0</accession>
<protein>
    <recommendedName>
        <fullName evidence="4 8">3-deoxy-D-manno-octulosonic acid transferase</fullName>
        <shortName evidence="8">Kdo transferase</shortName>
        <ecNumber evidence="3 8">2.4.99.12</ecNumber>
    </recommendedName>
    <alternativeName>
        <fullName evidence="6 8">Lipid IV(A) 3-deoxy-D-manno-octulosonic acid transferase</fullName>
    </alternativeName>
</protein>
<evidence type="ECO:0000256" key="8">
    <source>
        <dbReference type="RuleBase" id="RU365103"/>
    </source>
</evidence>
<dbReference type="EC" id="2.4.99.12" evidence="3 8"/>
<gene>
    <name evidence="10" type="ORF">WG926_11370</name>
</gene>
<evidence type="ECO:0000259" key="9">
    <source>
        <dbReference type="Pfam" id="PF04413"/>
    </source>
</evidence>
<comment type="function">
    <text evidence="1 8">Involved in lipopolysaccharide (LPS) biosynthesis. Catalyzes the transfer of 3-deoxy-D-manno-octulosonate (Kdo) residue(s) from CMP-Kdo to lipid IV(A), the tetraacyldisaccharide-1,4'-bisphosphate precursor of lipid A.</text>
</comment>
<evidence type="ECO:0000256" key="7">
    <source>
        <dbReference type="ARBA" id="ARBA00049183"/>
    </source>
</evidence>
<evidence type="ECO:0000313" key="11">
    <source>
        <dbReference type="Proteomes" id="UP001413721"/>
    </source>
</evidence>
<dbReference type="RefSeq" id="WP_345936011.1">
    <property type="nucleotide sequence ID" value="NZ_JBBKTV010000018.1"/>
</dbReference>
<comment type="caution">
    <text evidence="10">The sequence shown here is derived from an EMBL/GenBank/DDBJ whole genome shotgun (WGS) entry which is preliminary data.</text>
</comment>
<dbReference type="EMBL" id="JBBKTW010000004">
    <property type="protein sequence ID" value="MEN2988904.1"/>
    <property type="molecule type" value="Genomic_DNA"/>
</dbReference>
<evidence type="ECO:0000256" key="5">
    <source>
        <dbReference type="ARBA" id="ARBA00022679"/>
    </source>
</evidence>
<evidence type="ECO:0000313" key="10">
    <source>
        <dbReference type="EMBL" id="MEN2988904.1"/>
    </source>
</evidence>
<evidence type="ECO:0000256" key="3">
    <source>
        <dbReference type="ARBA" id="ARBA00012621"/>
    </source>
</evidence>
<dbReference type="PANTHER" id="PTHR42755">
    <property type="entry name" value="3-DEOXY-MANNO-OCTULOSONATE CYTIDYLYLTRANSFERASE"/>
    <property type="match status" value="1"/>
</dbReference>
<comment type="catalytic activity">
    <reaction evidence="7 8">
        <text>lipid IVA (E. coli) + CMP-3-deoxy-beta-D-manno-octulosonate = alpha-Kdo-(2-&gt;6)-lipid IVA (E. coli) + CMP + H(+)</text>
        <dbReference type="Rhea" id="RHEA:28066"/>
        <dbReference type="ChEBI" id="CHEBI:15378"/>
        <dbReference type="ChEBI" id="CHEBI:58603"/>
        <dbReference type="ChEBI" id="CHEBI:60364"/>
        <dbReference type="ChEBI" id="CHEBI:60377"/>
        <dbReference type="ChEBI" id="CHEBI:85987"/>
        <dbReference type="EC" id="2.4.99.12"/>
    </reaction>
</comment>
<keyword evidence="8" id="KW-1003">Cell membrane</keyword>
<organism evidence="10 11">
    <name type="scientific">Tistrella arctica</name>
    <dbReference type="NCBI Taxonomy" id="3133430"/>
    <lineage>
        <taxon>Bacteria</taxon>
        <taxon>Pseudomonadati</taxon>
        <taxon>Pseudomonadota</taxon>
        <taxon>Alphaproteobacteria</taxon>
        <taxon>Geminicoccales</taxon>
        <taxon>Geminicoccaceae</taxon>
        <taxon>Tistrella</taxon>
    </lineage>
</organism>
<dbReference type="SUPFAM" id="SSF53756">
    <property type="entry name" value="UDP-Glycosyltransferase/glycogen phosphorylase"/>
    <property type="match status" value="1"/>
</dbReference>
<dbReference type="Gene3D" id="3.40.50.11720">
    <property type="entry name" value="3-Deoxy-D-manno-octulosonic-acid transferase, N-terminal domain"/>
    <property type="match status" value="1"/>
</dbReference>
<comment type="subcellular location">
    <subcellularLocation>
        <location evidence="8">Cell membrane</location>
    </subcellularLocation>
</comment>
<reference evidence="10 11" key="1">
    <citation type="submission" date="2024-03" db="EMBL/GenBank/DDBJ databases">
        <title>High-quality draft genome sequencing of Tistrella sp. BH-R2-4.</title>
        <authorList>
            <person name="Dong C."/>
        </authorList>
    </citation>
    <scope>NUCLEOTIDE SEQUENCE [LARGE SCALE GENOMIC DNA]</scope>
    <source>
        <strain evidence="10 11">BH-R2-4</strain>
    </source>
</reference>
<dbReference type="Pfam" id="PF04413">
    <property type="entry name" value="Glycos_transf_N"/>
    <property type="match status" value="1"/>
</dbReference>
<comment type="pathway">
    <text evidence="2 8">Bacterial outer membrane biogenesis; LPS core biosynthesis.</text>
</comment>
<dbReference type="InterPro" id="IPR039901">
    <property type="entry name" value="Kdotransferase"/>
</dbReference>